<dbReference type="AlphaFoldDB" id="A0A829LK32"/>
<sequence length="231" mass="26173">MPATSISFRRVTQFVIPEGLVQITKANVPLGSIRRDTHTLTVGRVVFQKYRCQYTKDIVDEITVYDTNIEDYVEYDQYKKSFDFNIFYSSQQQILFSDATTPVTKKFLKQLAAEDNVELDYQTIHLDMESISGRMPQTKGIRFSTVDEGVTRKNFSGDEVDVNEEAVDALQNDAAIQIIGTLDIGGRGRTVMISQAGTLVSFTSLVYMDDREYPMLEFSLEVLQEIGVLTV</sequence>
<protein>
    <submittedName>
        <fullName evidence="1">Uncharacterized protein</fullName>
    </submittedName>
</protein>
<comment type="caution">
    <text evidence="1">The sequence shown here is derived from an EMBL/GenBank/DDBJ whole genome shotgun (WGS) entry which is preliminary data.</text>
</comment>
<gene>
    <name evidence="1" type="ORF">NB22_08960</name>
</gene>
<reference evidence="1 2" key="2">
    <citation type="journal article" date="2015" name="Genome Announc.">
        <title>Draft Genome Sequence of Lactobacillus fermentum NB-22.</title>
        <authorList>
            <person name="Chaplin A.V."/>
            <person name="Shkoporov A.N."/>
            <person name="Efimov B.A."/>
            <person name="Pikina A.P."/>
            <person name="Borisova O.Y."/>
            <person name="Gladko I.A."/>
            <person name="Postnikova E.A."/>
            <person name="Lordkipanidze A.E."/>
            <person name="Kafarskaia L.I."/>
        </authorList>
    </citation>
    <scope>NUCLEOTIDE SEQUENCE [LARGE SCALE GENOMIC DNA]</scope>
    <source>
        <strain evidence="1 2">NB-22</strain>
    </source>
</reference>
<name>A0A829LK32_LIMFE</name>
<evidence type="ECO:0000313" key="2">
    <source>
        <dbReference type="Proteomes" id="UP000018412"/>
    </source>
</evidence>
<dbReference type="Proteomes" id="UP000018412">
    <property type="component" value="Unassembled WGS sequence"/>
</dbReference>
<reference evidence="2" key="1">
    <citation type="submission" date="2013-10" db="EMBL/GenBank/DDBJ databases">
        <title>Draft genome sequence of Lactobacillus fermentum NB-22.</title>
        <authorList>
            <person name="Chaplin A.V."/>
            <person name="Shkoporov A.N."/>
            <person name="Khokhlova E.V."/>
            <person name="Efimov B.A."/>
            <person name="Kafarskaia L.I."/>
        </authorList>
    </citation>
    <scope>NUCLEOTIDE SEQUENCE [LARGE SCALE GENOMIC DNA]</scope>
    <source>
        <strain evidence="2">NB-22</strain>
    </source>
</reference>
<evidence type="ECO:0000313" key="1">
    <source>
        <dbReference type="EMBL" id="ESS00639.1"/>
    </source>
</evidence>
<accession>A0A829LK32</accession>
<dbReference type="EMBL" id="AYHA01000152">
    <property type="protein sequence ID" value="ESS00639.1"/>
    <property type="molecule type" value="Genomic_DNA"/>
</dbReference>
<dbReference type="RefSeq" id="WP_023466703.1">
    <property type="nucleotide sequence ID" value="NZ_KI546278.1"/>
</dbReference>
<organism evidence="1 2">
    <name type="scientific">Limosilactobacillus fermentum NB-22</name>
    <dbReference type="NCBI Taxonomy" id="1408443"/>
    <lineage>
        <taxon>Bacteria</taxon>
        <taxon>Bacillati</taxon>
        <taxon>Bacillota</taxon>
        <taxon>Bacilli</taxon>
        <taxon>Lactobacillales</taxon>
        <taxon>Lactobacillaceae</taxon>
        <taxon>Limosilactobacillus</taxon>
    </lineage>
</organism>
<proteinExistence type="predicted"/>